<protein>
    <recommendedName>
        <fullName evidence="8">OBG-type G domain-containing protein</fullName>
    </recommendedName>
</protein>
<dbReference type="InterPro" id="IPR036726">
    <property type="entry name" value="GTP1_OBG_dom_sf"/>
</dbReference>
<name>A0A699YMY5_HAELA</name>
<proteinExistence type="inferred from homology"/>
<dbReference type="PROSITE" id="PS51883">
    <property type="entry name" value="OBG"/>
    <property type="match status" value="2"/>
</dbReference>
<dbReference type="GO" id="GO:0003924">
    <property type="term" value="F:GTPase activity"/>
    <property type="evidence" value="ECO:0007669"/>
    <property type="project" value="InterPro"/>
</dbReference>
<dbReference type="GO" id="GO:0005525">
    <property type="term" value="F:GTP binding"/>
    <property type="evidence" value="ECO:0007669"/>
    <property type="project" value="UniProtKB-KW"/>
</dbReference>
<dbReference type="Gene3D" id="3.40.50.300">
    <property type="entry name" value="P-loop containing nucleotide triphosphate hydrolases"/>
    <property type="match status" value="2"/>
</dbReference>
<dbReference type="Pfam" id="PF01926">
    <property type="entry name" value="MMR_HSR1"/>
    <property type="match status" value="2"/>
</dbReference>
<keyword evidence="2" id="KW-0547">Nucleotide-binding</keyword>
<gene>
    <name evidence="6" type="ORF">HaLaN_06974</name>
</gene>
<keyword evidence="3" id="KW-0342">GTP-binding</keyword>
<dbReference type="InterPro" id="IPR031167">
    <property type="entry name" value="G_OBG"/>
</dbReference>
<organism evidence="6 7">
    <name type="scientific">Haematococcus lacustris</name>
    <name type="common">Green alga</name>
    <name type="synonym">Haematococcus pluvialis</name>
    <dbReference type="NCBI Taxonomy" id="44745"/>
    <lineage>
        <taxon>Eukaryota</taxon>
        <taxon>Viridiplantae</taxon>
        <taxon>Chlorophyta</taxon>
        <taxon>core chlorophytes</taxon>
        <taxon>Chlorophyceae</taxon>
        <taxon>CS clade</taxon>
        <taxon>Chlamydomonadales</taxon>
        <taxon>Haematococcaceae</taxon>
        <taxon>Haematococcus</taxon>
    </lineage>
</organism>
<dbReference type="Gene3D" id="2.70.210.12">
    <property type="entry name" value="GTP1/OBG domain"/>
    <property type="match status" value="1"/>
</dbReference>
<sequence length="455" mass="48152">MGGPAGGSAGRGGNVWAVADTKYNSLFNFRTKVHWRAKNGGNGTGANCDGADASDLFIPVPLGTIVRRKGADEGEPPLAELLKEGEKALLLVGGRGGRGNSAFKTSRNNAPTIAERGEKGPEAWMELELKVVADCGIVGVPNAGKSTLLSVLTAARPKIANYPFTTLPAPAASRLGRTLQEAGQHLLCCLLDIPHTTLGPPNPSWYPAAMQVPNLGVCERDFRTTVFADVPGLLEGAHEGLGLGHEFLRHVKRCRSDASDLFIPVPLGTIVRRKGADEGEPPLAELLKEGEKALLLVGGRGGRGNSAFKTSRNNAPTIAERGEKGPEAWMELELKVVADCGIVGVPNAGKSTLLSVLTAARPKIANYPFTTLVPNLGVCERDFRTTVFADVPGLLEGAHEGLGLGHEFLRHVKRCRALVHVIDGTSPDPLGDWDAINLELELFSPDLKDKPQAGP</sequence>
<dbReference type="SUPFAM" id="SSF52540">
    <property type="entry name" value="P-loop containing nucleoside triphosphate hydrolases"/>
    <property type="match status" value="2"/>
</dbReference>
<evidence type="ECO:0000313" key="6">
    <source>
        <dbReference type="EMBL" id="GFH11473.1"/>
    </source>
</evidence>
<evidence type="ECO:0000259" key="5">
    <source>
        <dbReference type="PROSITE" id="PS51883"/>
    </source>
</evidence>
<reference evidence="6 7" key="1">
    <citation type="submission" date="2020-02" db="EMBL/GenBank/DDBJ databases">
        <title>Draft genome sequence of Haematococcus lacustris strain NIES-144.</title>
        <authorList>
            <person name="Morimoto D."/>
            <person name="Nakagawa S."/>
            <person name="Yoshida T."/>
            <person name="Sawayama S."/>
        </authorList>
    </citation>
    <scope>NUCLEOTIDE SEQUENCE [LARGE SCALE GENOMIC DNA]</scope>
    <source>
        <strain evidence="6 7">NIES-144</strain>
    </source>
</reference>
<evidence type="ECO:0008006" key="8">
    <source>
        <dbReference type="Google" id="ProtNLM"/>
    </source>
</evidence>
<comment type="caution">
    <text evidence="6">The sequence shown here is derived from an EMBL/GenBank/DDBJ whole genome shotgun (WGS) entry which is preliminary data.</text>
</comment>
<dbReference type="Pfam" id="PF01018">
    <property type="entry name" value="GTP1_OBG"/>
    <property type="match status" value="2"/>
</dbReference>
<evidence type="ECO:0000259" key="4">
    <source>
        <dbReference type="PROSITE" id="PS51710"/>
    </source>
</evidence>
<dbReference type="Proteomes" id="UP000485058">
    <property type="component" value="Unassembled WGS sequence"/>
</dbReference>
<dbReference type="InterPro" id="IPR045086">
    <property type="entry name" value="OBG_GTPase"/>
</dbReference>
<dbReference type="InterPro" id="IPR006074">
    <property type="entry name" value="GTP1-OBG_CS"/>
</dbReference>
<dbReference type="GO" id="GO:0005739">
    <property type="term" value="C:mitochondrion"/>
    <property type="evidence" value="ECO:0007669"/>
    <property type="project" value="TreeGrafter"/>
</dbReference>
<dbReference type="GO" id="GO:0042254">
    <property type="term" value="P:ribosome biogenesis"/>
    <property type="evidence" value="ECO:0007669"/>
    <property type="project" value="UniProtKB-UniRule"/>
</dbReference>
<dbReference type="PANTHER" id="PTHR11702:SF44">
    <property type="entry name" value="GTP-BINDING PROTEIN OBGC, CHLOROPLASTIC"/>
    <property type="match status" value="1"/>
</dbReference>
<feature type="domain" description="OBG-type G" evidence="4">
    <location>
        <begin position="338"/>
        <end position="455"/>
    </location>
</feature>
<evidence type="ECO:0000313" key="7">
    <source>
        <dbReference type="Proteomes" id="UP000485058"/>
    </source>
</evidence>
<feature type="domain" description="OBG-type G" evidence="4">
    <location>
        <begin position="133"/>
        <end position="255"/>
    </location>
</feature>
<dbReference type="PRINTS" id="PR00326">
    <property type="entry name" value="GTP1OBG"/>
</dbReference>
<evidence type="ECO:0000256" key="3">
    <source>
        <dbReference type="ARBA" id="ARBA00023134"/>
    </source>
</evidence>
<keyword evidence="7" id="KW-1185">Reference proteome</keyword>
<comment type="similarity">
    <text evidence="1">Belongs to the TRAFAC class OBG-HflX-like GTPase superfamily. OBG GTPase family.</text>
</comment>
<dbReference type="EMBL" id="BLLF01000407">
    <property type="protein sequence ID" value="GFH11473.1"/>
    <property type="molecule type" value="Genomic_DNA"/>
</dbReference>
<feature type="domain" description="Obg" evidence="5">
    <location>
        <begin position="256"/>
        <end position="337"/>
    </location>
</feature>
<dbReference type="PROSITE" id="PS51710">
    <property type="entry name" value="G_OBG"/>
    <property type="match status" value="2"/>
</dbReference>
<dbReference type="PANTHER" id="PTHR11702">
    <property type="entry name" value="DEVELOPMENTALLY REGULATED GTP-BINDING PROTEIN-RELATED"/>
    <property type="match status" value="1"/>
</dbReference>
<dbReference type="PROSITE" id="PS00905">
    <property type="entry name" value="GTP1_OBG"/>
    <property type="match status" value="2"/>
</dbReference>
<dbReference type="SUPFAM" id="SSF82051">
    <property type="entry name" value="Obg GTP-binding protein N-terminal domain"/>
    <property type="match status" value="2"/>
</dbReference>
<dbReference type="InterPro" id="IPR027417">
    <property type="entry name" value="P-loop_NTPase"/>
</dbReference>
<dbReference type="FunFam" id="2.70.210.12:FF:000001">
    <property type="entry name" value="GTPase Obg"/>
    <property type="match status" value="1"/>
</dbReference>
<evidence type="ECO:0000256" key="2">
    <source>
        <dbReference type="ARBA" id="ARBA00022741"/>
    </source>
</evidence>
<dbReference type="InterPro" id="IPR006169">
    <property type="entry name" value="GTP1_OBG_dom"/>
</dbReference>
<dbReference type="AlphaFoldDB" id="A0A699YMY5"/>
<feature type="domain" description="Obg" evidence="5">
    <location>
        <begin position="1"/>
        <end position="132"/>
    </location>
</feature>
<accession>A0A699YMY5</accession>
<dbReference type="CDD" id="cd01898">
    <property type="entry name" value="Obg"/>
    <property type="match status" value="1"/>
</dbReference>
<dbReference type="InterPro" id="IPR006073">
    <property type="entry name" value="GTP-bd"/>
</dbReference>
<evidence type="ECO:0000256" key="1">
    <source>
        <dbReference type="ARBA" id="ARBA00007699"/>
    </source>
</evidence>